<feature type="domain" description="DUF3048" evidence="2">
    <location>
        <begin position="54"/>
        <end position="194"/>
    </location>
</feature>
<evidence type="ECO:0000259" key="2">
    <source>
        <dbReference type="Pfam" id="PF11258"/>
    </source>
</evidence>
<dbReference type="PATRIC" id="fig|665952.3.peg.2710"/>
<reference evidence="4 5" key="1">
    <citation type="submission" date="2011-09" db="EMBL/GenBank/DDBJ databases">
        <title>The Genome Sequence of Bacillus smithii 7_3_47FAA.</title>
        <authorList>
            <consortium name="The Broad Institute Genome Sequencing Platform"/>
            <person name="Earl A."/>
            <person name="Ward D."/>
            <person name="Feldgarden M."/>
            <person name="Gevers D."/>
            <person name="Daigneault M."/>
            <person name="Strauss J."/>
            <person name="Allen-Vercoe E."/>
            <person name="Young S.K."/>
            <person name="Zeng Q."/>
            <person name="Gargeya S."/>
            <person name="Fitzgerald M."/>
            <person name="Haas B."/>
            <person name="Abouelleil A."/>
            <person name="Alvarado L."/>
            <person name="Arachchi H.M."/>
            <person name="Berlin A."/>
            <person name="Brown A."/>
            <person name="Chapman S.B."/>
            <person name="Chen Z."/>
            <person name="Dunbar C."/>
            <person name="Freedman E."/>
            <person name="Gearin G."/>
            <person name="Goldberg J."/>
            <person name="Griggs A."/>
            <person name="Gujja S."/>
            <person name="Heiman D."/>
            <person name="Howarth C."/>
            <person name="Larson L."/>
            <person name="Lui A."/>
            <person name="MacDonald P.J.P."/>
            <person name="Montmayeur A."/>
            <person name="Murphy C."/>
            <person name="Neiman D."/>
            <person name="Pearson M."/>
            <person name="Priest M."/>
            <person name="Roberts A."/>
            <person name="Saif S."/>
            <person name="Shea T."/>
            <person name="Shenoy N."/>
            <person name="Sisk P."/>
            <person name="Stolte C."/>
            <person name="Sykes S."/>
            <person name="Wortman J."/>
            <person name="Nusbaum C."/>
            <person name="Birren B."/>
        </authorList>
    </citation>
    <scope>NUCLEOTIDE SEQUENCE [LARGE SCALE GENOMIC DNA]</scope>
    <source>
        <strain evidence="4 5">7_3_47FAA</strain>
    </source>
</reference>
<sequence>MFMLKKWLAAACIMILTLSGCAGSGKENSRNDRDRIQEKVSDTDKHEVRYRYPLTGIGTTQKPSDRAVAVVINNHPKARPQSGLQSADIVYEVLAEGDITRFLAIFQSQKPDKIGPVRSARDYMIDLAKGYDSLFIAHGYSPEAKQMLQSGLIDNLNGIQYDGTLFKRSKDRKAPHNSYITFENIQKGAAEKQFKMTPAPRPLPFYTDNESKHLSGRKVENVHIAYSKYSLFNADYRFDAKTKKMERYSGGEPTMDAETKKPVLVDNLLIIETIHRVIDSKGRREIDLTSGGKAYWIQRGVCREVEWRNENGRILPYENGHSLPFVPGKTWINIVKSLDSVSFS</sequence>
<feature type="chain" id="PRO_5038651745" description="Lipoprotein yerB" evidence="1">
    <location>
        <begin position="23"/>
        <end position="344"/>
    </location>
</feature>
<evidence type="ECO:0000313" key="5">
    <source>
        <dbReference type="Proteomes" id="UP000011747"/>
    </source>
</evidence>
<evidence type="ECO:0008006" key="6">
    <source>
        <dbReference type="Google" id="ProtNLM"/>
    </source>
</evidence>
<dbReference type="HOGENOM" id="CLU_045984_0_0_9"/>
<name>G9QNK0_9BACI</name>
<protein>
    <recommendedName>
        <fullName evidence="6">Lipoprotein yerB</fullName>
    </recommendedName>
</protein>
<dbReference type="InterPro" id="IPR021416">
    <property type="entry name" value="DUF3048_N"/>
</dbReference>
<dbReference type="AlphaFoldDB" id="G9QNK0"/>
<dbReference type="InterPro" id="IPR023158">
    <property type="entry name" value="YerB-like_sf"/>
</dbReference>
<dbReference type="Pfam" id="PF17479">
    <property type="entry name" value="DUF3048_C"/>
    <property type="match status" value="1"/>
</dbReference>
<dbReference type="Pfam" id="PF11258">
    <property type="entry name" value="DUF3048"/>
    <property type="match status" value="1"/>
</dbReference>
<gene>
    <name evidence="4" type="ORF">HMPREF1015_02743</name>
</gene>
<dbReference type="InterPro" id="IPR035328">
    <property type="entry name" value="DUF3048_C"/>
</dbReference>
<dbReference type="Proteomes" id="UP000011747">
    <property type="component" value="Unassembled WGS sequence"/>
</dbReference>
<dbReference type="PROSITE" id="PS51257">
    <property type="entry name" value="PROKAR_LIPOPROTEIN"/>
    <property type="match status" value="1"/>
</dbReference>
<keyword evidence="1" id="KW-0732">Signal</keyword>
<feature type="signal peptide" evidence="1">
    <location>
        <begin position="1"/>
        <end position="22"/>
    </location>
</feature>
<feature type="domain" description="DUF3048" evidence="3">
    <location>
        <begin position="224"/>
        <end position="332"/>
    </location>
</feature>
<comment type="caution">
    <text evidence="4">The sequence shown here is derived from an EMBL/GenBank/DDBJ whole genome shotgun (WGS) entry which is preliminary data.</text>
</comment>
<proteinExistence type="predicted"/>
<evidence type="ECO:0000313" key="4">
    <source>
        <dbReference type="EMBL" id="EHL75929.1"/>
    </source>
</evidence>
<dbReference type="Gene3D" id="3.50.90.10">
    <property type="entry name" value="YerB-like"/>
    <property type="match status" value="1"/>
</dbReference>
<evidence type="ECO:0000256" key="1">
    <source>
        <dbReference type="SAM" id="SignalP"/>
    </source>
</evidence>
<organism evidence="4 5">
    <name type="scientific">Bacillus smithii 7_3_47FAA</name>
    <dbReference type="NCBI Taxonomy" id="665952"/>
    <lineage>
        <taxon>Bacteria</taxon>
        <taxon>Bacillati</taxon>
        <taxon>Bacillota</taxon>
        <taxon>Bacilli</taxon>
        <taxon>Bacillales</taxon>
        <taxon>Bacillaceae</taxon>
        <taxon>Bacillus</taxon>
    </lineage>
</organism>
<accession>G9QNK0</accession>
<evidence type="ECO:0000259" key="3">
    <source>
        <dbReference type="Pfam" id="PF17479"/>
    </source>
</evidence>
<dbReference type="SUPFAM" id="SSF159774">
    <property type="entry name" value="YerB-like"/>
    <property type="match status" value="1"/>
</dbReference>
<keyword evidence="5" id="KW-1185">Reference proteome</keyword>
<dbReference type="EMBL" id="ACWF01000135">
    <property type="protein sequence ID" value="EHL75929.1"/>
    <property type="molecule type" value="Genomic_DNA"/>
</dbReference>